<accession>A9YW57</accession>
<feature type="compositionally biased region" description="Basic and acidic residues" evidence="1">
    <location>
        <begin position="30"/>
        <end position="48"/>
    </location>
</feature>
<organism evidence="2 3">
    <name type="scientific">Ostreococcus tauri virus OtV5</name>
    <dbReference type="NCBI Taxonomy" id="1785753"/>
    <lineage>
        <taxon>Viruses</taxon>
        <taxon>Varidnaviria</taxon>
        <taxon>Bamfordvirae</taxon>
        <taxon>Nucleocytoviricota</taxon>
        <taxon>Megaviricetes</taxon>
        <taxon>Algavirales</taxon>
        <taxon>Phycodnaviridae</taxon>
        <taxon>Prasinovirus</taxon>
        <taxon>Prasinovirus ostreotauri</taxon>
    </lineage>
</organism>
<evidence type="ECO:0000256" key="1">
    <source>
        <dbReference type="SAM" id="MobiDB-lite"/>
    </source>
</evidence>
<dbReference type="KEGG" id="vg:5845666"/>
<dbReference type="Proteomes" id="UP000203890">
    <property type="component" value="Segment"/>
</dbReference>
<sequence length="241" mass="26447">MSTGAIAGAVVVMVCCSASSAAAMMMGGGEEPKVEPKVEPEAEPKVEPEDPEVEPEDDPTPAPKPAPVPSYTLLDAQTPANDWGGGNMIYLDRHTLDCGDDGLNQFRLGRPTGNQIQYKYKCLDGINSPANINKDTGSNDWGGGNTIFLDRHNVNCDKNPIAKFRLVRPAGDKIRYDYTCNSKQVSGACRDVNTGWNQESNMNIYLDRHDVKCDAGEVITQFKLNRDGQGKFRYDYKCCKM</sequence>
<keyword evidence="3" id="KW-1185">Reference proteome</keyword>
<reference evidence="2 3" key="1">
    <citation type="journal article" date="2008" name="PLoS ONE">
        <title>Life-cycle and genome of OtV5, a large DNA virus of the pelagic marine unicellular green alga Ostreococcus tauri.</title>
        <authorList>
            <person name="Derelle E."/>
            <person name="Ferraz C."/>
            <person name="Escande M.L."/>
            <person name="Eychenie S."/>
            <person name="Cooke R."/>
            <person name="Piganeau G."/>
            <person name="Desdevises Y."/>
            <person name="Bellec L."/>
            <person name="Moreau H."/>
            <person name="Grimsley N."/>
        </authorList>
    </citation>
    <scope>NUCLEOTIDE SEQUENCE [LARGE SCALE GENOMIC DNA]</scope>
    <source>
        <strain evidence="2 3">OtV5</strain>
    </source>
</reference>
<feature type="compositionally biased region" description="Acidic residues" evidence="1">
    <location>
        <begin position="49"/>
        <end position="59"/>
    </location>
</feature>
<dbReference type="RefSeq" id="YP_001648236.1">
    <property type="nucleotide sequence ID" value="NC_010191.2"/>
</dbReference>
<dbReference type="GeneID" id="5845666"/>
<dbReference type="EMBL" id="EU304328">
    <property type="protein sequence ID" value="ABY27940.1"/>
    <property type="molecule type" value="Genomic_DNA"/>
</dbReference>
<evidence type="ECO:0000313" key="2">
    <source>
        <dbReference type="EMBL" id="ABY27940.1"/>
    </source>
</evidence>
<name>A9YW57_9PHYC</name>
<feature type="region of interest" description="Disordered" evidence="1">
    <location>
        <begin position="27"/>
        <end position="68"/>
    </location>
</feature>
<proteinExistence type="predicted"/>
<gene>
    <name evidence="2" type="ORF">OtV5_143</name>
</gene>
<evidence type="ECO:0000313" key="3">
    <source>
        <dbReference type="Proteomes" id="UP000203890"/>
    </source>
</evidence>
<protein>
    <submittedName>
        <fullName evidence="2">Uncharacterized protein</fullName>
    </submittedName>
</protein>